<evidence type="ECO:0000256" key="2">
    <source>
        <dbReference type="ARBA" id="ARBA00022692"/>
    </source>
</evidence>
<dbReference type="AlphaFoldDB" id="A0A4Y6PVW4"/>
<evidence type="ECO:0000256" key="5">
    <source>
        <dbReference type="SAM" id="Phobius"/>
    </source>
</evidence>
<evidence type="ECO:0000313" key="6">
    <source>
        <dbReference type="EMBL" id="QDG51875.1"/>
    </source>
</evidence>
<evidence type="ECO:0000256" key="1">
    <source>
        <dbReference type="ARBA" id="ARBA00004127"/>
    </source>
</evidence>
<dbReference type="Proteomes" id="UP000315995">
    <property type="component" value="Chromosome"/>
</dbReference>
<evidence type="ECO:0008006" key="8">
    <source>
        <dbReference type="Google" id="ProtNLM"/>
    </source>
</evidence>
<accession>A0A4Y6PVW4</accession>
<protein>
    <recommendedName>
        <fullName evidence="8">Isoprenylcysteine carboxylmethyltransferase family protein</fullName>
    </recommendedName>
</protein>
<keyword evidence="7" id="KW-1185">Reference proteome</keyword>
<keyword evidence="4 5" id="KW-0472">Membrane</keyword>
<keyword evidence="3 5" id="KW-1133">Transmembrane helix</keyword>
<dbReference type="RefSeq" id="WP_141198355.1">
    <property type="nucleotide sequence ID" value="NZ_CP041186.1"/>
</dbReference>
<dbReference type="EMBL" id="CP041186">
    <property type="protein sequence ID" value="QDG51875.1"/>
    <property type="molecule type" value="Genomic_DNA"/>
</dbReference>
<dbReference type="OrthoDB" id="941586at2"/>
<feature type="transmembrane region" description="Helical" evidence="5">
    <location>
        <begin position="166"/>
        <end position="196"/>
    </location>
</feature>
<name>A0A4Y6PVW4_PERCE</name>
<organism evidence="6 7">
    <name type="scientific">Persicimonas caeni</name>
    <dbReference type="NCBI Taxonomy" id="2292766"/>
    <lineage>
        <taxon>Bacteria</taxon>
        <taxon>Deltaproteobacteria</taxon>
        <taxon>Bradymonadales</taxon>
        <taxon>Bradymonadaceae</taxon>
        <taxon>Persicimonas</taxon>
    </lineage>
</organism>
<sequence length="217" mass="24267">MLSAKSILSYAVLAALWIALVWSGHTWAATGFLIASTLAYVGFVGVSLWLEDSASWFTSRWGPEEGFRRFREPAAVIMNNYGISLVVLAVVTRDTMALGVGDWFYWTIGGLLVAVGYGIKHWARRTIGDGYYWVDFFAPPDEIEHSAEGPYRWFSNPMYTIGYAHAYGVAIALASLHALLAAAFMQVSILAFWWFIERAHYREVYAAELEMQGEPSA</sequence>
<feature type="transmembrane region" description="Helical" evidence="5">
    <location>
        <begin position="31"/>
        <end position="50"/>
    </location>
</feature>
<feature type="transmembrane region" description="Helical" evidence="5">
    <location>
        <begin position="70"/>
        <end position="91"/>
    </location>
</feature>
<evidence type="ECO:0000256" key="3">
    <source>
        <dbReference type="ARBA" id="ARBA00022989"/>
    </source>
</evidence>
<dbReference type="Gene3D" id="1.20.120.1630">
    <property type="match status" value="1"/>
</dbReference>
<reference evidence="6 7" key="1">
    <citation type="submission" date="2019-06" db="EMBL/GenBank/DDBJ databases">
        <title>Persicimonas caeni gen. nov., sp. nov., a predatory bacterium isolated from solar saltern.</title>
        <authorList>
            <person name="Wang S."/>
        </authorList>
    </citation>
    <scope>NUCLEOTIDE SEQUENCE [LARGE SCALE GENOMIC DNA]</scope>
    <source>
        <strain evidence="6 7">YN101</strain>
    </source>
</reference>
<proteinExistence type="predicted"/>
<evidence type="ECO:0000256" key="4">
    <source>
        <dbReference type="ARBA" id="ARBA00023136"/>
    </source>
</evidence>
<comment type="subcellular location">
    <subcellularLocation>
        <location evidence="1">Endomembrane system</location>
        <topology evidence="1">Multi-pass membrane protein</topology>
    </subcellularLocation>
</comment>
<evidence type="ECO:0000313" key="7">
    <source>
        <dbReference type="Proteomes" id="UP000315995"/>
    </source>
</evidence>
<dbReference type="InterPro" id="IPR007318">
    <property type="entry name" value="Phopholipid_MeTrfase"/>
</dbReference>
<keyword evidence="2 5" id="KW-0812">Transmembrane</keyword>
<gene>
    <name evidence="6" type="ORF">FIV42_14340</name>
</gene>
<accession>A0A5B8YAI1</accession>
<feature type="transmembrane region" description="Helical" evidence="5">
    <location>
        <begin position="7"/>
        <end position="25"/>
    </location>
</feature>
<feature type="transmembrane region" description="Helical" evidence="5">
    <location>
        <begin position="103"/>
        <end position="119"/>
    </location>
</feature>
<dbReference type="GO" id="GO:0012505">
    <property type="term" value="C:endomembrane system"/>
    <property type="evidence" value="ECO:0007669"/>
    <property type="project" value="UniProtKB-SubCell"/>
</dbReference>
<dbReference type="Pfam" id="PF04191">
    <property type="entry name" value="PEMT"/>
    <property type="match status" value="1"/>
</dbReference>